<dbReference type="AlphaFoldDB" id="X1VE96"/>
<evidence type="ECO:0000256" key="2">
    <source>
        <dbReference type="ARBA" id="ARBA00023125"/>
    </source>
</evidence>
<keyword evidence="1" id="KW-0815">Transposition</keyword>
<dbReference type="GO" id="GO:0004803">
    <property type="term" value="F:transposase activity"/>
    <property type="evidence" value="ECO:0007669"/>
    <property type="project" value="InterPro"/>
</dbReference>
<dbReference type="InterPro" id="IPR001207">
    <property type="entry name" value="Transposase_mutator"/>
</dbReference>
<accession>X1VE96</accession>
<protein>
    <recommendedName>
        <fullName evidence="5">Mutator family transposase</fullName>
    </recommendedName>
</protein>
<gene>
    <name evidence="4" type="ORF">S12H4_52066</name>
</gene>
<dbReference type="PANTHER" id="PTHR33217">
    <property type="entry name" value="TRANSPOSASE FOR INSERTION SEQUENCE ELEMENT IS1081"/>
    <property type="match status" value="1"/>
</dbReference>
<proteinExistence type="predicted"/>
<dbReference type="Pfam" id="PF00872">
    <property type="entry name" value="Transposase_mut"/>
    <property type="match status" value="1"/>
</dbReference>
<evidence type="ECO:0000256" key="1">
    <source>
        <dbReference type="ARBA" id="ARBA00022578"/>
    </source>
</evidence>
<evidence type="ECO:0008006" key="5">
    <source>
        <dbReference type="Google" id="ProtNLM"/>
    </source>
</evidence>
<keyword evidence="3" id="KW-0233">DNA recombination</keyword>
<dbReference type="PANTHER" id="PTHR33217:SF9">
    <property type="entry name" value="MUTATOR FAMILY TRANSPOSASE"/>
    <property type="match status" value="1"/>
</dbReference>
<keyword evidence="2" id="KW-0238">DNA-binding</keyword>
<dbReference type="GO" id="GO:0006313">
    <property type="term" value="P:DNA transposition"/>
    <property type="evidence" value="ECO:0007669"/>
    <property type="project" value="InterPro"/>
</dbReference>
<evidence type="ECO:0000313" key="4">
    <source>
        <dbReference type="EMBL" id="GAJ04920.1"/>
    </source>
</evidence>
<comment type="caution">
    <text evidence="4">The sequence shown here is derived from an EMBL/GenBank/DDBJ whole genome shotgun (WGS) entry which is preliminary data.</text>
</comment>
<dbReference type="NCBIfam" id="NF033543">
    <property type="entry name" value="transpos_IS256"/>
    <property type="match status" value="1"/>
</dbReference>
<name>X1VE96_9ZZZZ</name>
<organism evidence="4">
    <name type="scientific">marine sediment metagenome</name>
    <dbReference type="NCBI Taxonomy" id="412755"/>
    <lineage>
        <taxon>unclassified sequences</taxon>
        <taxon>metagenomes</taxon>
        <taxon>ecological metagenomes</taxon>
    </lineage>
</organism>
<evidence type="ECO:0000256" key="3">
    <source>
        <dbReference type="ARBA" id="ARBA00023172"/>
    </source>
</evidence>
<sequence>KEAVLVAQGITREGKRVVLHLSLGGRESIESWKGVLNDLVERGLRRPQLFITDGNQGLLRAIKDIWPEVARQRCAVHRIRNVLARVPKKKQEEVRKAVHRIFYAACLDDARDEAKQFLSRYSREFPTACETLAMHLEECLTFYRFPERHWKHIRTSNVIERAFKEVKRRTRVVGRFPNETSALVMVFSILGEERVKWQKVRMRVEDIAWIEEASKALEQEPIRLGFLEE</sequence>
<dbReference type="GO" id="GO:0003677">
    <property type="term" value="F:DNA binding"/>
    <property type="evidence" value="ECO:0007669"/>
    <property type="project" value="UniProtKB-KW"/>
</dbReference>
<feature type="non-terminal residue" evidence="4">
    <location>
        <position position="1"/>
    </location>
</feature>
<reference evidence="4" key="1">
    <citation type="journal article" date="2014" name="Front. Microbiol.">
        <title>High frequency of phylogenetically diverse reductive dehalogenase-homologous genes in deep subseafloor sedimentary metagenomes.</title>
        <authorList>
            <person name="Kawai M."/>
            <person name="Futagami T."/>
            <person name="Toyoda A."/>
            <person name="Takaki Y."/>
            <person name="Nishi S."/>
            <person name="Hori S."/>
            <person name="Arai W."/>
            <person name="Tsubouchi T."/>
            <person name="Morono Y."/>
            <person name="Uchiyama I."/>
            <person name="Ito T."/>
            <person name="Fujiyama A."/>
            <person name="Inagaki F."/>
            <person name="Takami H."/>
        </authorList>
    </citation>
    <scope>NUCLEOTIDE SEQUENCE</scope>
    <source>
        <strain evidence="4">Expedition CK06-06</strain>
    </source>
</reference>
<dbReference type="EMBL" id="BARW01032985">
    <property type="protein sequence ID" value="GAJ04920.1"/>
    <property type="molecule type" value="Genomic_DNA"/>
</dbReference>